<reference evidence="2" key="1">
    <citation type="submission" date="2016-10" db="EMBL/GenBank/DDBJ databases">
        <authorList>
            <person name="Varghese N."/>
            <person name="Submissions S."/>
        </authorList>
    </citation>
    <scope>NUCLEOTIDE SEQUENCE [LARGE SCALE GENOMIC DNA]</scope>
    <source>
        <strain evidence="2">DS-12</strain>
    </source>
</reference>
<dbReference type="RefSeq" id="WP_091521421.1">
    <property type="nucleotide sequence ID" value="NZ_FOVI01000007.1"/>
</dbReference>
<evidence type="ECO:0000313" key="2">
    <source>
        <dbReference type="Proteomes" id="UP000199036"/>
    </source>
</evidence>
<dbReference type="Proteomes" id="UP000199036">
    <property type="component" value="Unassembled WGS sequence"/>
</dbReference>
<dbReference type="AlphaFoldDB" id="A0A1I5A5D5"/>
<organism evidence="1 2">
    <name type="scientific">Paenimyroides ummariense</name>
    <dbReference type="NCBI Taxonomy" id="913024"/>
    <lineage>
        <taxon>Bacteria</taxon>
        <taxon>Pseudomonadati</taxon>
        <taxon>Bacteroidota</taxon>
        <taxon>Flavobacteriia</taxon>
        <taxon>Flavobacteriales</taxon>
        <taxon>Flavobacteriaceae</taxon>
        <taxon>Paenimyroides</taxon>
    </lineage>
</organism>
<name>A0A1I5A5D5_9FLAO</name>
<keyword evidence="2" id="KW-1185">Reference proteome</keyword>
<evidence type="ECO:0000313" key="1">
    <source>
        <dbReference type="EMBL" id="SFN57626.1"/>
    </source>
</evidence>
<evidence type="ECO:0008006" key="3">
    <source>
        <dbReference type="Google" id="ProtNLM"/>
    </source>
</evidence>
<dbReference type="OrthoDB" id="5184303at2"/>
<dbReference type="EMBL" id="FOVI01000007">
    <property type="protein sequence ID" value="SFN57626.1"/>
    <property type="molecule type" value="Genomic_DNA"/>
</dbReference>
<gene>
    <name evidence="1" type="ORF">SAMN05421741_107107</name>
</gene>
<sequence>MTKAEYVKKGKCIWCLKVKPEVEFYTKPHTIPKTLNPNNIGFDICDSCNNYFGSDDKLSKVTFAIDKVLKEFFNVHKFLLINKKDSNSWKNFRSQFFSYYHTSKTLKINVDYIRNAPYANELTRKFKRGIYNIFLQEYHRTTQLGLDNKFERIREFVRFDNGELPLYYLKSNNGIRLMGDLEAPFELSFNDNVLKTLEEFGYYHLSMNGLNFFIAATNKADSNMEYLINQGRELIGSGFVYTGLIELKRLNEIDFTLRNWK</sequence>
<accession>A0A1I5A5D5</accession>
<proteinExistence type="predicted"/>
<protein>
    <recommendedName>
        <fullName evidence="3">HNH endonuclease</fullName>
    </recommendedName>
</protein>